<reference evidence="4" key="2">
    <citation type="submission" date="2021-04" db="EMBL/GenBank/DDBJ databases">
        <authorList>
            <person name="Gilroy R."/>
        </authorList>
    </citation>
    <scope>NUCLEOTIDE SEQUENCE</scope>
    <source>
        <strain evidence="4">CHK171-505</strain>
    </source>
</reference>
<dbReference type="InterPro" id="IPR031989">
    <property type="entry name" value="DUF5067"/>
</dbReference>
<accession>A0A9D2I4C8</accession>
<dbReference type="Proteomes" id="UP000886856">
    <property type="component" value="Unassembled WGS sequence"/>
</dbReference>
<evidence type="ECO:0000256" key="2">
    <source>
        <dbReference type="SAM" id="SignalP"/>
    </source>
</evidence>
<gene>
    <name evidence="4" type="ORF">H9948_11175</name>
</gene>
<proteinExistence type="predicted"/>
<dbReference type="EMBL" id="DWYW01000257">
    <property type="protein sequence ID" value="HJA91338.1"/>
    <property type="molecule type" value="Genomic_DNA"/>
</dbReference>
<reference evidence="4" key="1">
    <citation type="journal article" date="2021" name="PeerJ">
        <title>Extensive microbial diversity within the chicken gut microbiome revealed by metagenomics and culture.</title>
        <authorList>
            <person name="Gilroy R."/>
            <person name="Ravi A."/>
            <person name="Getino M."/>
            <person name="Pursley I."/>
            <person name="Horton D.L."/>
            <person name="Alikhan N.F."/>
            <person name="Baker D."/>
            <person name="Gharbi K."/>
            <person name="Hall N."/>
            <person name="Watson M."/>
            <person name="Adriaenssens E.M."/>
            <person name="Foster-Nyarko E."/>
            <person name="Jarju S."/>
            <person name="Secka A."/>
            <person name="Antonio M."/>
            <person name="Oren A."/>
            <person name="Chaudhuri R.R."/>
            <person name="La Ragione R."/>
            <person name="Hildebrand F."/>
            <person name="Pallen M.J."/>
        </authorList>
    </citation>
    <scope>NUCLEOTIDE SEQUENCE</scope>
    <source>
        <strain evidence="4">CHK171-505</strain>
    </source>
</reference>
<feature type="chain" id="PRO_5039499387" evidence="2">
    <location>
        <begin position="23"/>
        <end position="185"/>
    </location>
</feature>
<dbReference type="AlphaFoldDB" id="A0A9D2I4C8"/>
<sequence length="185" mass="20104">MYKKLFFIGASVLLLAACSAEETNTDTQDKESSVEVVESVQAETVVESSEETPENSMEIVLGQPMELGDYTVTFQSYSLGIDYDGVNALIINYDWVNNSEDTIAPFMSFTTKAFQDGVQTGDVFMVDGVDLGIGQSEVRPGATITGAQEIVAIDDLTKSLELEVEELFSFSGDAYTTILDLSTIE</sequence>
<dbReference type="PROSITE" id="PS51257">
    <property type="entry name" value="PROKAR_LIPOPROTEIN"/>
    <property type="match status" value="1"/>
</dbReference>
<dbReference type="InterPro" id="IPR029050">
    <property type="entry name" value="Immunoprotect_excell_Ig-like"/>
</dbReference>
<keyword evidence="1 2" id="KW-0732">Signal</keyword>
<feature type="domain" description="DUF5067" evidence="3">
    <location>
        <begin position="57"/>
        <end position="165"/>
    </location>
</feature>
<evidence type="ECO:0000256" key="1">
    <source>
        <dbReference type="ARBA" id="ARBA00022729"/>
    </source>
</evidence>
<comment type="caution">
    <text evidence="4">The sequence shown here is derived from an EMBL/GenBank/DDBJ whole genome shotgun (WGS) entry which is preliminary data.</text>
</comment>
<name>A0A9D2I4C8_9LACT</name>
<dbReference type="Pfam" id="PF16729">
    <property type="entry name" value="DUF5067"/>
    <property type="match status" value="1"/>
</dbReference>
<organism evidence="4 5">
    <name type="scientific">Candidatus Jeotgalibaca merdavium</name>
    <dbReference type="NCBI Taxonomy" id="2838627"/>
    <lineage>
        <taxon>Bacteria</taxon>
        <taxon>Bacillati</taxon>
        <taxon>Bacillota</taxon>
        <taxon>Bacilli</taxon>
        <taxon>Lactobacillales</taxon>
        <taxon>Carnobacteriaceae</taxon>
        <taxon>Jeotgalibaca</taxon>
    </lineage>
</organism>
<feature type="signal peptide" evidence="2">
    <location>
        <begin position="1"/>
        <end position="22"/>
    </location>
</feature>
<evidence type="ECO:0000259" key="3">
    <source>
        <dbReference type="Pfam" id="PF16729"/>
    </source>
</evidence>
<evidence type="ECO:0000313" key="4">
    <source>
        <dbReference type="EMBL" id="HJA91338.1"/>
    </source>
</evidence>
<protein>
    <submittedName>
        <fullName evidence="4">DUF5067 domain-containing protein</fullName>
    </submittedName>
</protein>
<dbReference type="Gene3D" id="2.60.40.1240">
    <property type="match status" value="1"/>
</dbReference>
<evidence type="ECO:0000313" key="5">
    <source>
        <dbReference type="Proteomes" id="UP000886856"/>
    </source>
</evidence>